<dbReference type="PANTHER" id="PTHR37834:SF2">
    <property type="entry name" value="ESTERASE, SGNH HYDROLASE-TYPE"/>
    <property type="match status" value="1"/>
</dbReference>
<reference evidence="4" key="1">
    <citation type="submission" date="2018-07" db="EMBL/GenBank/DDBJ databases">
        <title>Genome assembly of strain Ka43.</title>
        <authorList>
            <person name="Kukolya J."/>
            <person name="Nagy I."/>
            <person name="Horvath B."/>
            <person name="Toth A."/>
        </authorList>
    </citation>
    <scope>NUCLEOTIDE SEQUENCE</scope>
    <source>
        <strain evidence="4">KB43</strain>
    </source>
</reference>
<dbReference type="PROSITE" id="PS51257">
    <property type="entry name" value="PROKAR_LIPOPROTEIN"/>
    <property type="match status" value="1"/>
</dbReference>
<dbReference type="Pfam" id="PF13472">
    <property type="entry name" value="Lipase_GDSL_2"/>
    <property type="match status" value="1"/>
</dbReference>
<protein>
    <recommendedName>
        <fullName evidence="6">Lysophospholipase L1</fullName>
    </recommendedName>
</protein>
<dbReference type="GO" id="GO:0052689">
    <property type="term" value="F:carboxylic ester hydrolase activity"/>
    <property type="evidence" value="ECO:0007669"/>
    <property type="project" value="InterPro"/>
</dbReference>
<organism evidence="4 5">
    <name type="scientific">Cellvibrio polysaccharolyticus</name>
    <dbReference type="NCBI Taxonomy" id="2082724"/>
    <lineage>
        <taxon>Bacteria</taxon>
        <taxon>Pseudomonadati</taxon>
        <taxon>Pseudomonadota</taxon>
        <taxon>Gammaproteobacteria</taxon>
        <taxon>Cellvibrionales</taxon>
        <taxon>Cellvibrionaceae</taxon>
        <taxon>Cellvibrio</taxon>
    </lineage>
</organism>
<dbReference type="InterPro" id="IPR040794">
    <property type="entry name" value="CE2_N"/>
</dbReference>
<dbReference type="SUPFAM" id="SSF52266">
    <property type="entry name" value="SGNH hydrolase"/>
    <property type="match status" value="1"/>
</dbReference>
<evidence type="ECO:0000256" key="1">
    <source>
        <dbReference type="SAM" id="SignalP"/>
    </source>
</evidence>
<dbReference type="PANTHER" id="PTHR37834">
    <property type="entry name" value="GDSL-LIKE LIPASE/ACYLHYDROLASE DOMAIN PROTEIN (AFU_ORTHOLOGUE AFUA_2G00620)"/>
    <property type="match status" value="1"/>
</dbReference>
<sequence>MKTSATLLFCCIALASCGQSGSDTTASSAAIVASSAAAETSSVQATNDAAFTGANSRLIGRFDTAETGKAQFTWPGSAIEFTFEGSNASINLQSAERVRFEVNVDGEKKTLWVDANETRYPLATDLAPGKHTIRLTRVSESSAGVTALTSDPQTDGQLLAAPQAPDRQLLVIGDSITAGYGVEGDSAECKYSLDTSTQQLTYAALAAQKLDADLQAIAWSGIGAWRSYGEETPTSPTILTRYQRTLATDENSRWDVTQYQPDAIIINIGTNDFWQGSVTEEYRHGMSQLITQVQTDYAGKPVYVMVSPMLSGDARSSQTEILSSLTNDNIHLLDAGKIEAEDGLGCDYHPNLTTQQRLADAVGERLAKDLGWQ</sequence>
<accession>A0A928YV76</accession>
<dbReference type="InterPro" id="IPR052762">
    <property type="entry name" value="PCW_deacetylase/CE"/>
</dbReference>
<evidence type="ECO:0000259" key="2">
    <source>
        <dbReference type="Pfam" id="PF13472"/>
    </source>
</evidence>
<comment type="caution">
    <text evidence="4">The sequence shown here is derived from an EMBL/GenBank/DDBJ whole genome shotgun (WGS) entry which is preliminary data.</text>
</comment>
<feature type="signal peptide" evidence="1">
    <location>
        <begin position="1"/>
        <end position="21"/>
    </location>
</feature>
<feature type="domain" description="SGNH hydrolase-type esterase" evidence="2">
    <location>
        <begin position="171"/>
        <end position="351"/>
    </location>
</feature>
<dbReference type="Gene3D" id="2.60.120.260">
    <property type="entry name" value="Galactose-binding domain-like"/>
    <property type="match status" value="1"/>
</dbReference>
<name>A0A928YV76_9GAMM</name>
<proteinExistence type="predicted"/>
<keyword evidence="1" id="KW-0732">Signal</keyword>
<evidence type="ECO:0000313" key="5">
    <source>
        <dbReference type="Proteomes" id="UP000652567"/>
    </source>
</evidence>
<feature type="domain" description="Carbohydrate esterase 2 N-terminal" evidence="3">
    <location>
        <begin position="59"/>
        <end position="162"/>
    </location>
</feature>
<gene>
    <name evidence="4" type="ORF">C4F51_13780</name>
</gene>
<dbReference type="InterPro" id="IPR037461">
    <property type="entry name" value="CtCE2-like_dom"/>
</dbReference>
<dbReference type="EMBL" id="PRDL01000001">
    <property type="protein sequence ID" value="MBE8718260.1"/>
    <property type="molecule type" value="Genomic_DNA"/>
</dbReference>
<dbReference type="Proteomes" id="UP000652567">
    <property type="component" value="Unassembled WGS sequence"/>
</dbReference>
<feature type="chain" id="PRO_5036851581" description="Lysophospholipase L1" evidence="1">
    <location>
        <begin position="22"/>
        <end position="373"/>
    </location>
</feature>
<dbReference type="AlphaFoldDB" id="A0A928YV76"/>
<dbReference type="Gene3D" id="3.40.50.1110">
    <property type="entry name" value="SGNH hydrolase"/>
    <property type="match status" value="1"/>
</dbReference>
<dbReference type="InterPro" id="IPR036514">
    <property type="entry name" value="SGNH_hydro_sf"/>
</dbReference>
<evidence type="ECO:0008006" key="6">
    <source>
        <dbReference type="Google" id="ProtNLM"/>
    </source>
</evidence>
<dbReference type="CDD" id="cd01831">
    <property type="entry name" value="Endoglucanase_E_like"/>
    <property type="match status" value="1"/>
</dbReference>
<evidence type="ECO:0000313" key="4">
    <source>
        <dbReference type="EMBL" id="MBE8718260.1"/>
    </source>
</evidence>
<dbReference type="Pfam" id="PF17996">
    <property type="entry name" value="CE2_N"/>
    <property type="match status" value="1"/>
</dbReference>
<evidence type="ECO:0000259" key="3">
    <source>
        <dbReference type="Pfam" id="PF17996"/>
    </source>
</evidence>
<dbReference type="RefSeq" id="WP_193910672.1">
    <property type="nucleotide sequence ID" value="NZ_PRDL01000001.1"/>
</dbReference>
<keyword evidence="5" id="KW-1185">Reference proteome</keyword>
<dbReference type="InterPro" id="IPR013830">
    <property type="entry name" value="SGNH_hydro"/>
</dbReference>